<accession>A0ABV5GFI9</accession>
<evidence type="ECO:0000313" key="4">
    <source>
        <dbReference type="Proteomes" id="UP001589576"/>
    </source>
</evidence>
<evidence type="ECO:0000256" key="1">
    <source>
        <dbReference type="ARBA" id="ARBA00022729"/>
    </source>
</evidence>
<feature type="domain" description="Secretion system C-terminal sorting" evidence="2">
    <location>
        <begin position="358"/>
        <end position="426"/>
    </location>
</feature>
<comment type="caution">
    <text evidence="3">The sequence shown here is derived from an EMBL/GenBank/DDBJ whole genome shotgun (WGS) entry which is preliminary data.</text>
</comment>
<protein>
    <submittedName>
        <fullName evidence="3">T9SS type A sorting domain-containing protein</fullName>
    </submittedName>
</protein>
<dbReference type="InterPro" id="IPR026444">
    <property type="entry name" value="Secre_tail"/>
</dbReference>
<dbReference type="Pfam" id="PF18962">
    <property type="entry name" value="Por_Secre_tail"/>
    <property type="match status" value="1"/>
</dbReference>
<dbReference type="NCBIfam" id="TIGR04183">
    <property type="entry name" value="Por_Secre_tail"/>
    <property type="match status" value="1"/>
</dbReference>
<evidence type="ECO:0000313" key="3">
    <source>
        <dbReference type="EMBL" id="MFB9089381.1"/>
    </source>
</evidence>
<reference evidence="3 4" key="1">
    <citation type="submission" date="2024-09" db="EMBL/GenBank/DDBJ databases">
        <authorList>
            <person name="Sun Q."/>
            <person name="Mori K."/>
        </authorList>
    </citation>
    <scope>NUCLEOTIDE SEQUENCE [LARGE SCALE GENOMIC DNA]</scope>
    <source>
        <strain evidence="3 4">CECT 8460</strain>
    </source>
</reference>
<sequence>MKKITILFSLVIFQLGFSQTLPLDFESATTLYPFTDFDGGVATKIPNPQISGINTSATVMQLVKSPGAVWAGSKITMAAPIDLTTDRVFKVKVLSPVAGKKLLLKFEGPGFFFEKLSAPITTANVWEELTFDFSSDAVNNLNNQIVFIFDIGTQGDGGPNSTYLFDDVTQSAGTGPILQLPVLPMDFESTTVSYPFIGFAGGDVTIIPNPDISGINTSAKVAKMIKSPGEVYGGAVIQMDGPIDFSSTTKIVKVKVWSPVAGKKLMLKFEGSPVDFDNGAFETEATITNANVWEELLFDYNSPTLFPPVNNNDNKIVFFFDFGTQGDGGPNSTYYFDDVAFSDGLSTPSFNILNVKTYPNPVANQMTIEANNQIQEVSIYNLLGQEVIKKSVKSNTTTLQTIGLQSGIYITKMKMSDGTESTSKFIKK</sequence>
<dbReference type="Proteomes" id="UP001589576">
    <property type="component" value="Unassembled WGS sequence"/>
</dbReference>
<keyword evidence="4" id="KW-1185">Reference proteome</keyword>
<keyword evidence="1" id="KW-0732">Signal</keyword>
<organism evidence="3 4">
    <name type="scientific">Flavobacterium paronense</name>
    <dbReference type="NCBI Taxonomy" id="1392775"/>
    <lineage>
        <taxon>Bacteria</taxon>
        <taxon>Pseudomonadati</taxon>
        <taxon>Bacteroidota</taxon>
        <taxon>Flavobacteriia</taxon>
        <taxon>Flavobacteriales</taxon>
        <taxon>Flavobacteriaceae</taxon>
        <taxon>Flavobacterium</taxon>
    </lineage>
</organism>
<gene>
    <name evidence="3" type="ORF">ACFFUU_07210</name>
</gene>
<proteinExistence type="predicted"/>
<dbReference type="RefSeq" id="WP_290286369.1">
    <property type="nucleotide sequence ID" value="NZ_JAUFQN010000019.1"/>
</dbReference>
<evidence type="ECO:0000259" key="2">
    <source>
        <dbReference type="Pfam" id="PF18962"/>
    </source>
</evidence>
<name>A0ABV5GFI9_9FLAO</name>
<dbReference type="EMBL" id="JBHMFB010000016">
    <property type="protein sequence ID" value="MFB9089381.1"/>
    <property type="molecule type" value="Genomic_DNA"/>
</dbReference>